<proteinExistence type="predicted"/>
<gene>
    <name evidence="7" type="ORF">HTSR_0930</name>
</gene>
<keyword evidence="1" id="KW-0229">DNA integration</keyword>
<reference evidence="7 8" key="1">
    <citation type="submission" date="2016-06" db="EMBL/GenBank/DDBJ databases">
        <title>Discovery of anaerobic lithoheterotrophic haloarchaeon capable of sulfur respiration by hydrogen and formate.</title>
        <authorList>
            <person name="Sorokin D.Y."/>
            <person name="Kublanov I.V."/>
            <person name="Roman P."/>
            <person name="Sinninghe Damste J.S."/>
            <person name="Golyshin P.N."/>
            <person name="Rojo D."/>
            <person name="Ciordia S."/>
            <person name="Mena Md.C."/>
            <person name="Ferrer M."/>
            <person name="Smedile F."/>
            <person name="Messina E."/>
            <person name="La Cono V."/>
            <person name="Yakimov M.M."/>
        </authorList>
    </citation>
    <scope>NUCLEOTIDE SEQUENCE [LARGE SCALE GENOMIC DNA]</scope>
    <source>
        <strain evidence="7 8">HTSR1</strain>
    </source>
</reference>
<feature type="domain" description="Tyr recombinase" evidence="5">
    <location>
        <begin position="117"/>
        <end position="331"/>
    </location>
</feature>
<dbReference type="PATRIC" id="fig|1855411.3.peg.930"/>
<dbReference type="AlphaFoldDB" id="A0A1D8S440"/>
<evidence type="ECO:0000313" key="7">
    <source>
        <dbReference type="EMBL" id="AOW80115.1"/>
    </source>
</evidence>
<dbReference type="InterPro" id="IPR011010">
    <property type="entry name" value="DNA_brk_join_enz"/>
</dbReference>
<dbReference type="KEGG" id="halh:HTSR_0930"/>
<sequence>MTRNQRDLRPEEAVEKFAAKRGNKNTDKTVRSYENRLRQFVRWTYEIEEIETMRDLDGWLLDEYERFLDERGDAPPTVKGKMVALKELIKYCVQLEVVDASLPEKIDIPSLSKDEQTNDVKLDTADATRLFEHYRESHSDYGTVQHVLLEIIWHIGARTGGIRSLDLSDWNSESRVLQFRHRPPTRLKDGTEHERDVVLPETIADALDFYIERERPDKRDENGREPLLATRFGRPADSTIQTWAYQGTQPCVATACPHNRQREKCKYTEKSHASKCPSARSPHQIRTGSITWQLNKGLSYVKVAERVAASPETIRRYYDKADYSEQLERRRPDTEDLDIFSEDDHE</sequence>
<dbReference type="InterPro" id="IPR010998">
    <property type="entry name" value="Integrase_recombinase_N"/>
</dbReference>
<dbReference type="SUPFAM" id="SSF56349">
    <property type="entry name" value="DNA breaking-rejoining enzymes"/>
    <property type="match status" value="1"/>
</dbReference>
<dbReference type="Gene3D" id="1.10.443.10">
    <property type="entry name" value="Intergrase catalytic core"/>
    <property type="match status" value="1"/>
</dbReference>
<evidence type="ECO:0000256" key="1">
    <source>
        <dbReference type="ARBA" id="ARBA00022908"/>
    </source>
</evidence>
<evidence type="ECO:0000259" key="6">
    <source>
        <dbReference type="PROSITE" id="PS51900"/>
    </source>
</evidence>
<protein>
    <submittedName>
        <fullName evidence="7">Phage integrase/site-specific recombinase</fullName>
    </submittedName>
</protein>
<organism evidence="7 8">
    <name type="scientific">Halodesulfurarchaeum formicicum</name>
    <dbReference type="NCBI Taxonomy" id="1873524"/>
    <lineage>
        <taxon>Archaea</taxon>
        <taxon>Methanobacteriati</taxon>
        <taxon>Methanobacteriota</taxon>
        <taxon>Stenosarchaea group</taxon>
        <taxon>Halobacteria</taxon>
        <taxon>Halobacteriales</taxon>
        <taxon>Halobacteriaceae</taxon>
        <taxon>Halodesulfurarchaeum</taxon>
    </lineage>
</organism>
<accession>A0A1D8S440</accession>
<dbReference type="EMBL" id="CP016070">
    <property type="protein sequence ID" value="AOW80115.1"/>
    <property type="molecule type" value="Genomic_DNA"/>
</dbReference>
<dbReference type="InterPro" id="IPR002104">
    <property type="entry name" value="Integrase_catalytic"/>
</dbReference>
<feature type="domain" description="Core-binding (CB)" evidence="6">
    <location>
        <begin position="8"/>
        <end position="93"/>
    </location>
</feature>
<dbReference type="CDD" id="cd00397">
    <property type="entry name" value="DNA_BRE_C"/>
    <property type="match status" value="1"/>
</dbReference>
<dbReference type="Gene3D" id="1.10.150.130">
    <property type="match status" value="1"/>
</dbReference>
<dbReference type="GO" id="GO:0003677">
    <property type="term" value="F:DNA binding"/>
    <property type="evidence" value="ECO:0007669"/>
    <property type="project" value="UniProtKB-UniRule"/>
</dbReference>
<dbReference type="InterPro" id="IPR044068">
    <property type="entry name" value="CB"/>
</dbReference>
<keyword evidence="3" id="KW-0233">DNA recombination</keyword>
<dbReference type="PROSITE" id="PS51898">
    <property type="entry name" value="TYR_RECOMBINASE"/>
    <property type="match status" value="1"/>
</dbReference>
<dbReference type="InterPro" id="IPR050090">
    <property type="entry name" value="Tyrosine_recombinase_XerCD"/>
</dbReference>
<dbReference type="GeneID" id="29828929"/>
<dbReference type="PANTHER" id="PTHR30349">
    <property type="entry name" value="PHAGE INTEGRASE-RELATED"/>
    <property type="match status" value="1"/>
</dbReference>
<evidence type="ECO:0000256" key="3">
    <source>
        <dbReference type="ARBA" id="ARBA00023172"/>
    </source>
</evidence>
<evidence type="ECO:0000256" key="2">
    <source>
        <dbReference type="ARBA" id="ARBA00023125"/>
    </source>
</evidence>
<dbReference type="PANTHER" id="PTHR30349:SF41">
    <property type="entry name" value="INTEGRASE_RECOMBINASE PROTEIN MJ0367-RELATED"/>
    <property type="match status" value="1"/>
</dbReference>
<keyword evidence="2 4" id="KW-0238">DNA-binding</keyword>
<dbReference type="Proteomes" id="UP000185608">
    <property type="component" value="Chromosome"/>
</dbReference>
<dbReference type="PROSITE" id="PS51900">
    <property type="entry name" value="CB"/>
    <property type="match status" value="1"/>
</dbReference>
<dbReference type="InterPro" id="IPR013762">
    <property type="entry name" value="Integrase-like_cat_sf"/>
</dbReference>
<dbReference type="RefSeq" id="WP_070364831.1">
    <property type="nucleotide sequence ID" value="NZ_CP016070.1"/>
</dbReference>
<evidence type="ECO:0000313" key="8">
    <source>
        <dbReference type="Proteomes" id="UP000185608"/>
    </source>
</evidence>
<evidence type="ECO:0000259" key="5">
    <source>
        <dbReference type="PROSITE" id="PS51898"/>
    </source>
</evidence>
<dbReference type="GO" id="GO:0006310">
    <property type="term" value="P:DNA recombination"/>
    <property type="evidence" value="ECO:0007669"/>
    <property type="project" value="UniProtKB-KW"/>
</dbReference>
<name>A0A1D8S440_9EURY</name>
<dbReference type="GO" id="GO:0015074">
    <property type="term" value="P:DNA integration"/>
    <property type="evidence" value="ECO:0007669"/>
    <property type="project" value="UniProtKB-KW"/>
</dbReference>
<evidence type="ECO:0000256" key="4">
    <source>
        <dbReference type="PROSITE-ProRule" id="PRU01248"/>
    </source>
</evidence>